<feature type="domain" description="Replication gene A protein-like" evidence="7">
    <location>
        <begin position="84"/>
        <end position="224"/>
    </location>
</feature>
<evidence type="ECO:0000259" key="7">
    <source>
        <dbReference type="Pfam" id="PF05840"/>
    </source>
</evidence>
<comment type="similarity">
    <text evidence="2">Belongs to the phage GPA family.</text>
</comment>
<keyword evidence="4" id="KW-0540">Nuclease</keyword>
<dbReference type="GO" id="GO:0004519">
    <property type="term" value="F:endonuclease activity"/>
    <property type="evidence" value="ECO:0007669"/>
    <property type="project" value="UniProtKB-KW"/>
</dbReference>
<protein>
    <submittedName>
        <fullName evidence="8">Bacteriophage replication gene A protein (GPA)</fullName>
    </submittedName>
</protein>
<reference evidence="8 9" key="1">
    <citation type="submission" date="2018-12" db="EMBL/GenBank/DDBJ databases">
        <authorList>
            <consortium name="Pathogen Informatics"/>
        </authorList>
    </citation>
    <scope>NUCLEOTIDE SEQUENCE [LARGE SCALE GENOMIC DNA]</scope>
    <source>
        <strain evidence="8 9">NCTC9695</strain>
    </source>
</reference>
<dbReference type="InterPro" id="IPR008766">
    <property type="entry name" value="Replication_gene_A-like"/>
</dbReference>
<dbReference type="AlphaFoldDB" id="A0A3S4HKA2"/>
<evidence type="ECO:0000256" key="1">
    <source>
        <dbReference type="ARBA" id="ARBA00003293"/>
    </source>
</evidence>
<evidence type="ECO:0000313" key="9">
    <source>
        <dbReference type="Proteomes" id="UP000275777"/>
    </source>
</evidence>
<name>A0A3S4HKA2_CHRVL</name>
<dbReference type="EMBL" id="LR134182">
    <property type="protein sequence ID" value="VEB41375.1"/>
    <property type="molecule type" value="Genomic_DNA"/>
</dbReference>
<dbReference type="GO" id="GO:0016787">
    <property type="term" value="F:hydrolase activity"/>
    <property type="evidence" value="ECO:0007669"/>
    <property type="project" value="UniProtKB-KW"/>
</dbReference>
<evidence type="ECO:0000256" key="6">
    <source>
        <dbReference type="ARBA" id="ARBA00022801"/>
    </source>
</evidence>
<accession>A0A3S4HKA2</accession>
<keyword evidence="3" id="KW-0235">DNA replication</keyword>
<dbReference type="Proteomes" id="UP000275777">
    <property type="component" value="Chromosome"/>
</dbReference>
<evidence type="ECO:0000313" key="8">
    <source>
        <dbReference type="EMBL" id="VEB41375.1"/>
    </source>
</evidence>
<gene>
    <name evidence="8" type="ORF">NCTC9695_01802</name>
</gene>
<evidence type="ECO:0000256" key="2">
    <source>
        <dbReference type="ARBA" id="ARBA00009260"/>
    </source>
</evidence>
<keyword evidence="6" id="KW-0378">Hydrolase</keyword>
<dbReference type="Pfam" id="PF05840">
    <property type="entry name" value="Phage_GPA"/>
    <property type="match status" value="1"/>
</dbReference>
<evidence type="ECO:0000256" key="4">
    <source>
        <dbReference type="ARBA" id="ARBA00022722"/>
    </source>
</evidence>
<organism evidence="8 9">
    <name type="scientific">Chromobacterium violaceum</name>
    <dbReference type="NCBI Taxonomy" id="536"/>
    <lineage>
        <taxon>Bacteria</taxon>
        <taxon>Pseudomonadati</taxon>
        <taxon>Pseudomonadota</taxon>
        <taxon>Betaproteobacteria</taxon>
        <taxon>Neisseriales</taxon>
        <taxon>Chromobacteriaceae</taxon>
        <taxon>Chromobacterium</taxon>
    </lineage>
</organism>
<evidence type="ECO:0000256" key="5">
    <source>
        <dbReference type="ARBA" id="ARBA00022759"/>
    </source>
</evidence>
<sequence length="299" mass="33576">MLAQDQADPREAEANAWLHDLTRFMPRDALPLGACEMELVEFAKQRAFEADQLLSRGANMEQLERYCARYGVEPPAGKTDAGRAKRVACNLWWRRALRRANARRSEHLSIQLGLVHRRHGLYASHDAITRRREQKRRNRGLLEALAAINELGQEYTLQELADLSTSNPVIRRAELMVRIAGFEHIAVGLECAGEFITVTAPSKFHPRHAKSGKRNAKYNGATPSTPATICKPCGHALPPPWRASASARLASAWRSRTTMARRTCMRCCSWPRTRSKPSAPLWPAMPCAKTAKSWACAMR</sequence>
<keyword evidence="5" id="KW-0255">Endonuclease</keyword>
<evidence type="ECO:0000256" key="3">
    <source>
        <dbReference type="ARBA" id="ARBA00022705"/>
    </source>
</evidence>
<proteinExistence type="inferred from homology"/>
<dbReference type="GO" id="GO:0006260">
    <property type="term" value="P:DNA replication"/>
    <property type="evidence" value="ECO:0007669"/>
    <property type="project" value="UniProtKB-KW"/>
</dbReference>
<comment type="function">
    <text evidence="1">Possible endonuclease which induces a single-strand cut and initiates DNA replication.</text>
</comment>